<comment type="caution">
    <text evidence="3">The sequence shown here is derived from an EMBL/GenBank/DDBJ whole genome shotgun (WGS) entry which is preliminary data.</text>
</comment>
<dbReference type="SUPFAM" id="SSF52540">
    <property type="entry name" value="P-loop containing nucleoside triphosphate hydrolases"/>
    <property type="match status" value="1"/>
</dbReference>
<dbReference type="PANTHER" id="PTHR11070:SF2">
    <property type="entry name" value="ATP-DEPENDENT DNA HELICASE SRS2"/>
    <property type="match status" value="1"/>
</dbReference>
<feature type="domain" description="NERD" evidence="2">
    <location>
        <begin position="21"/>
        <end position="125"/>
    </location>
</feature>
<dbReference type="AlphaFoldDB" id="A0AAW9TFD5"/>
<evidence type="ECO:0000313" key="3">
    <source>
        <dbReference type="EMBL" id="MQW32018.1"/>
    </source>
</evidence>
<dbReference type="RefSeq" id="WP_153349368.1">
    <property type="nucleotide sequence ID" value="NZ_WISR01000044.1"/>
</dbReference>
<dbReference type="GO" id="GO:0003677">
    <property type="term" value="F:DNA binding"/>
    <property type="evidence" value="ECO:0007669"/>
    <property type="project" value="InterPro"/>
</dbReference>
<dbReference type="GO" id="GO:0005524">
    <property type="term" value="F:ATP binding"/>
    <property type="evidence" value="ECO:0007669"/>
    <property type="project" value="InterPro"/>
</dbReference>
<dbReference type="InterPro" id="IPR000212">
    <property type="entry name" value="DNA_helicase_UvrD/REP"/>
</dbReference>
<dbReference type="PANTHER" id="PTHR11070">
    <property type="entry name" value="UVRD / RECB / PCRA DNA HELICASE FAMILY MEMBER"/>
    <property type="match status" value="1"/>
</dbReference>
<organism evidence="3 4">
    <name type="scientific">Rhizobium meliloti</name>
    <name type="common">Ensifer meliloti</name>
    <name type="synonym">Sinorhizobium meliloti</name>
    <dbReference type="NCBI Taxonomy" id="382"/>
    <lineage>
        <taxon>Bacteria</taxon>
        <taxon>Pseudomonadati</taxon>
        <taxon>Pseudomonadota</taxon>
        <taxon>Alphaproteobacteria</taxon>
        <taxon>Hyphomicrobiales</taxon>
        <taxon>Rhizobiaceae</taxon>
        <taxon>Sinorhizobium/Ensifer group</taxon>
        <taxon>Sinorhizobium</taxon>
    </lineage>
</organism>
<dbReference type="Pfam" id="PF08378">
    <property type="entry name" value="NERD"/>
    <property type="match status" value="1"/>
</dbReference>
<evidence type="ECO:0000259" key="2">
    <source>
        <dbReference type="Pfam" id="PF08378"/>
    </source>
</evidence>
<accession>A0AAW9TFD5</accession>
<protein>
    <recommendedName>
        <fullName evidence="1">DNA 3'-5' helicase II</fullName>
    </recommendedName>
</protein>
<dbReference type="GO" id="GO:0000725">
    <property type="term" value="P:recombinational repair"/>
    <property type="evidence" value="ECO:0007669"/>
    <property type="project" value="TreeGrafter"/>
</dbReference>
<dbReference type="Gene3D" id="3.40.50.300">
    <property type="entry name" value="P-loop containing nucleotide triphosphate hydrolases"/>
    <property type="match status" value="2"/>
</dbReference>
<proteinExistence type="predicted"/>
<name>A0AAW9TFD5_RHIML</name>
<sequence length="555" mass="62055">MARMHPRTLAPHILKDPKRSSEVRVYDRIRDQVPDDYICYYSRSWHQADDDGAEYDGEADFILAHAQHGLLFIEVKGGRVSCREDDEQWLSTDRDGFRFKIKNPIAQAKSSKHHFLKRLNDKRRLGKRFIRARHAAILPGSARPARALGPDAPLEIIAFGDDMDTLGKWLVDRMKDGGEVREHPLGLDGMQALDELVTGHFELRAHIGTSLAEDALVIERLTAEQAWLLDSLEDNREMAISGGAGSGKTVLAIEKAFRSSANGRRTLLTCFNAPLANYLKDVCKDRPNLVVASFHSICRALAEQSGISLPENSGPEFFNTLLPETLIEAVTKSPELGFDTAIVDEGQDFRDSWLNALRLCLRDVPDSEFYVFYDDNQRLFAQDYAFIRALPQSSISLTRNLRNTRKIHFLMSKWYQGKSSRAAGPEGEAVGVIEVKRPDLAIGRVKERVAQLVRSGQATPGQIAVLTGRATDVDSELFRIAGAETCRADSIHPERIVFDTVRRFKGLSRPCVFIVGIEDILEPELVYVATSRANLLLELAGTGNDISRFGITVRE</sequence>
<dbReference type="InterPro" id="IPR011528">
    <property type="entry name" value="NERD"/>
</dbReference>
<evidence type="ECO:0000256" key="1">
    <source>
        <dbReference type="ARBA" id="ARBA00034923"/>
    </source>
</evidence>
<evidence type="ECO:0000313" key="4">
    <source>
        <dbReference type="Proteomes" id="UP000429484"/>
    </source>
</evidence>
<dbReference type="InterPro" id="IPR027417">
    <property type="entry name" value="P-loop_NTPase"/>
</dbReference>
<gene>
    <name evidence="3" type="ORF">GHK53_03935</name>
</gene>
<dbReference type="GO" id="GO:0043138">
    <property type="term" value="F:3'-5' DNA helicase activity"/>
    <property type="evidence" value="ECO:0007669"/>
    <property type="project" value="TreeGrafter"/>
</dbReference>
<reference evidence="3 4" key="1">
    <citation type="journal article" date="2013" name="Genome Biol.">
        <title>Comparative genomics of the core and accessory genomes of 48 Sinorhizobium strains comprising five genospecies.</title>
        <authorList>
            <person name="Sugawara M."/>
            <person name="Epstein B."/>
            <person name="Badgley B.D."/>
            <person name="Unno T."/>
            <person name="Xu L."/>
            <person name="Reese J."/>
            <person name="Gyaneshwar P."/>
            <person name="Denny R."/>
            <person name="Mudge J."/>
            <person name="Bharti A.K."/>
            <person name="Farmer A.D."/>
            <person name="May G.D."/>
            <person name="Woodward J.E."/>
            <person name="Medigue C."/>
            <person name="Vallenet D."/>
            <person name="Lajus A."/>
            <person name="Rouy Z."/>
            <person name="Martinez-Vaz B."/>
            <person name="Tiffin P."/>
            <person name="Young N.D."/>
            <person name="Sadowsky M.J."/>
        </authorList>
    </citation>
    <scope>NUCLEOTIDE SEQUENCE [LARGE SCALE GENOMIC DNA]</scope>
    <source>
        <strain evidence="3 4">N6B1</strain>
    </source>
</reference>
<dbReference type="Proteomes" id="UP000429484">
    <property type="component" value="Unassembled WGS sequence"/>
</dbReference>
<dbReference type="EMBL" id="WISR01000044">
    <property type="protein sequence ID" value="MQW32018.1"/>
    <property type="molecule type" value="Genomic_DNA"/>
</dbReference>